<protein>
    <submittedName>
        <fullName evidence="1">Uncharacterized protein</fullName>
    </submittedName>
</protein>
<comment type="caution">
    <text evidence="1">The sequence shown here is derived from an EMBL/GenBank/DDBJ whole genome shotgun (WGS) entry which is preliminary data.</text>
</comment>
<organism evidence="1">
    <name type="scientific">marine sediment metagenome</name>
    <dbReference type="NCBI Taxonomy" id="412755"/>
    <lineage>
        <taxon>unclassified sequences</taxon>
        <taxon>metagenomes</taxon>
        <taxon>ecological metagenomes</taxon>
    </lineage>
</organism>
<evidence type="ECO:0000313" key="1">
    <source>
        <dbReference type="EMBL" id="KKN76375.1"/>
    </source>
</evidence>
<proteinExistence type="predicted"/>
<gene>
    <name evidence="1" type="ORF">LCGC14_0370610</name>
</gene>
<reference evidence="1" key="1">
    <citation type="journal article" date="2015" name="Nature">
        <title>Complex archaea that bridge the gap between prokaryotes and eukaryotes.</title>
        <authorList>
            <person name="Spang A."/>
            <person name="Saw J.H."/>
            <person name="Jorgensen S.L."/>
            <person name="Zaremba-Niedzwiedzka K."/>
            <person name="Martijn J."/>
            <person name="Lind A.E."/>
            <person name="van Eijk R."/>
            <person name="Schleper C."/>
            <person name="Guy L."/>
            <person name="Ettema T.J."/>
        </authorList>
    </citation>
    <scope>NUCLEOTIDE SEQUENCE</scope>
</reference>
<name>A0A0F9T598_9ZZZZ</name>
<dbReference type="AlphaFoldDB" id="A0A0F9T598"/>
<dbReference type="EMBL" id="LAZR01000296">
    <property type="protein sequence ID" value="KKN76375.1"/>
    <property type="molecule type" value="Genomic_DNA"/>
</dbReference>
<sequence>MTIESTLPNGTPMTQDLLGGSVELVCFDIPEKLCDCDIGCCYEELALVATNDSQNCETSDTSSVLYQLQLTGDTVVIQLLKQDDSGTIVINEQNYVVQATITDNTLGTFFAKGTISGHPLKAGFLADWELIEAAEGTGKYVIRGNLTIAGQTFIKDSQVYRLMNWNVDDNPQLAHQTVKIETSQSGQITGGFDYSGMDWVQSVRVRGRLWNKQRILEQEQGETADRRLFQIQDKIGFQYTLELEYIPSVISNLILDDNLIANTVLITDFNIFANERYREKELKLADYNEGIFFKENKDGKFQITMNDVSQVPLKRNLT</sequence>
<accession>A0A0F9T598</accession>